<keyword evidence="1" id="KW-1133">Transmembrane helix</keyword>
<proteinExistence type="predicted"/>
<protein>
    <submittedName>
        <fullName evidence="2">Uncharacterized protein</fullName>
    </submittedName>
</protein>
<dbReference type="EMBL" id="MN739390">
    <property type="protein sequence ID" value="QHT02068.1"/>
    <property type="molecule type" value="Genomic_DNA"/>
</dbReference>
<sequence>MMLENNPLVQVIISLVILLLMGYIGYNIYLIELQKMFQGENDLRKEVVILSGTYDYSNSEVKYNTADKSNITFKDIKPSINQEGGAEYSYNFWINIDQEVLKGLRDSNKKDVILFLKGEKNIYYNSRSNFNCANANIANNPVILTKNPLVRLSGDGRKIAVEYNNIYNSESYQHGSAYKNCSLVSSTSDWNKRNKNILGIYDIEFNKKWFMVSIVMKEVADSNNVLSLNRASCKMYINGVKLLDKKVETKYVNNIHSATFKNNSSPFYINPLITKDTVRDNINPFNRVTTGDALKIADIKYYNYAINDDMITSLYNKGFSTDVAVTTPVNKLTKYNMVSVDDMEYNKIKEL</sequence>
<feature type="transmembrane region" description="Helical" evidence="1">
    <location>
        <begin position="12"/>
        <end position="31"/>
    </location>
</feature>
<keyword evidence="1" id="KW-0472">Membrane</keyword>
<evidence type="ECO:0000256" key="1">
    <source>
        <dbReference type="SAM" id="Phobius"/>
    </source>
</evidence>
<dbReference type="AlphaFoldDB" id="A0A6C0CBW1"/>
<organism evidence="2">
    <name type="scientific">viral metagenome</name>
    <dbReference type="NCBI Taxonomy" id="1070528"/>
    <lineage>
        <taxon>unclassified sequences</taxon>
        <taxon>metagenomes</taxon>
        <taxon>organismal metagenomes</taxon>
    </lineage>
</organism>
<accession>A0A6C0CBW1</accession>
<name>A0A6C0CBW1_9ZZZZ</name>
<reference evidence="2" key="1">
    <citation type="journal article" date="2020" name="Nature">
        <title>Giant virus diversity and host interactions through global metagenomics.</title>
        <authorList>
            <person name="Schulz F."/>
            <person name="Roux S."/>
            <person name="Paez-Espino D."/>
            <person name="Jungbluth S."/>
            <person name="Walsh D.A."/>
            <person name="Denef V.J."/>
            <person name="McMahon K.D."/>
            <person name="Konstantinidis K.T."/>
            <person name="Eloe-Fadrosh E.A."/>
            <person name="Kyrpides N.C."/>
            <person name="Woyke T."/>
        </authorList>
    </citation>
    <scope>NUCLEOTIDE SEQUENCE</scope>
    <source>
        <strain evidence="2">GVMAG-M-3300020565-3</strain>
    </source>
</reference>
<evidence type="ECO:0000313" key="2">
    <source>
        <dbReference type="EMBL" id="QHT02068.1"/>
    </source>
</evidence>
<keyword evidence="1" id="KW-0812">Transmembrane</keyword>